<gene>
    <name evidence="3" type="ORF">M0638_16500</name>
</gene>
<organism evidence="3 4">
    <name type="scientific">Roseomonas acroporae</name>
    <dbReference type="NCBI Taxonomy" id="2937791"/>
    <lineage>
        <taxon>Bacteria</taxon>
        <taxon>Pseudomonadati</taxon>
        <taxon>Pseudomonadota</taxon>
        <taxon>Alphaproteobacteria</taxon>
        <taxon>Acetobacterales</taxon>
        <taxon>Roseomonadaceae</taxon>
        <taxon>Roseomonas</taxon>
    </lineage>
</organism>
<dbReference type="Gene3D" id="3.40.30.10">
    <property type="entry name" value="Glutaredoxin"/>
    <property type="match status" value="1"/>
</dbReference>
<dbReference type="Pfam" id="PF13462">
    <property type="entry name" value="Thioredoxin_4"/>
    <property type="match status" value="1"/>
</dbReference>
<dbReference type="SUPFAM" id="SSF52833">
    <property type="entry name" value="Thioredoxin-like"/>
    <property type="match status" value="1"/>
</dbReference>
<dbReference type="AlphaFoldDB" id="A0A9X1Y8P9"/>
<keyword evidence="4" id="KW-1185">Reference proteome</keyword>
<name>A0A9X1Y8P9_9PROT</name>
<dbReference type="InterPro" id="IPR036249">
    <property type="entry name" value="Thioredoxin-like_sf"/>
</dbReference>
<feature type="compositionally biased region" description="Gly residues" evidence="1">
    <location>
        <begin position="31"/>
        <end position="41"/>
    </location>
</feature>
<sequence length="231" mass="24817">MSDIPAAPRRGLILAAGALLAMPRIVRAQGGAAGGTAGGAAGNTTETPAPAAPAAAPEGDPRLTERGIGRLDAPMRVQEFMSLTCTHCAHFHKETLPKVRTELVQTGKVRLVWRDFPLDGLALAAAMTARALPAERYEAFIGTLFATQDRWAFTRRQDPLEELRKMAALAGMNAQQFDAVQADQALRRAVTASRVEGEQRYRVDATPSFVFGDRKESGDLSFERFAQLAAG</sequence>
<feature type="compositionally biased region" description="Low complexity" evidence="1">
    <location>
        <begin position="42"/>
        <end position="58"/>
    </location>
</feature>
<dbReference type="InterPro" id="IPR012336">
    <property type="entry name" value="Thioredoxin-like_fold"/>
</dbReference>
<accession>A0A9X1Y8P9</accession>
<evidence type="ECO:0000313" key="4">
    <source>
        <dbReference type="Proteomes" id="UP001139516"/>
    </source>
</evidence>
<evidence type="ECO:0000259" key="2">
    <source>
        <dbReference type="Pfam" id="PF13462"/>
    </source>
</evidence>
<proteinExistence type="predicted"/>
<dbReference type="EMBL" id="JALPRX010000071">
    <property type="protein sequence ID" value="MCK8785979.1"/>
    <property type="molecule type" value="Genomic_DNA"/>
</dbReference>
<dbReference type="CDD" id="cd02972">
    <property type="entry name" value="DsbA_family"/>
    <property type="match status" value="1"/>
</dbReference>
<evidence type="ECO:0000313" key="3">
    <source>
        <dbReference type="EMBL" id="MCK8785979.1"/>
    </source>
</evidence>
<feature type="region of interest" description="Disordered" evidence="1">
    <location>
        <begin position="31"/>
        <end position="66"/>
    </location>
</feature>
<dbReference type="Proteomes" id="UP001139516">
    <property type="component" value="Unassembled WGS sequence"/>
</dbReference>
<comment type="caution">
    <text evidence="3">The sequence shown here is derived from an EMBL/GenBank/DDBJ whole genome shotgun (WGS) entry which is preliminary data.</text>
</comment>
<feature type="domain" description="Thioredoxin-like fold" evidence="2">
    <location>
        <begin position="64"/>
        <end position="227"/>
    </location>
</feature>
<reference evidence="3" key="1">
    <citation type="submission" date="2022-04" db="EMBL/GenBank/DDBJ databases">
        <title>Roseomonas acroporae sp. nov., isolated from coral Acropora digitifera.</title>
        <authorList>
            <person name="Sun H."/>
        </authorList>
    </citation>
    <scope>NUCLEOTIDE SEQUENCE</scope>
    <source>
        <strain evidence="3">NAR14</strain>
    </source>
</reference>
<dbReference type="RefSeq" id="WP_248668098.1">
    <property type="nucleotide sequence ID" value="NZ_JALPRX010000071.1"/>
</dbReference>
<protein>
    <submittedName>
        <fullName evidence="3">DsbA family protein</fullName>
    </submittedName>
</protein>
<evidence type="ECO:0000256" key="1">
    <source>
        <dbReference type="SAM" id="MobiDB-lite"/>
    </source>
</evidence>